<reference evidence="5 6" key="1">
    <citation type="submission" date="2019-12" db="EMBL/GenBank/DDBJ databases">
        <authorList>
            <person name="Lee S.D."/>
        </authorList>
    </citation>
    <scope>NUCLEOTIDE SEQUENCE [LARGE SCALE GENOMIC DNA]</scope>
    <source>
        <strain evidence="5 6">SAP-6</strain>
    </source>
</reference>
<organism evidence="5 6">
    <name type="scientific">Acerihabitans arboris</name>
    <dbReference type="NCBI Taxonomy" id="2691583"/>
    <lineage>
        <taxon>Bacteria</taxon>
        <taxon>Pseudomonadati</taxon>
        <taxon>Pseudomonadota</taxon>
        <taxon>Gammaproteobacteria</taxon>
        <taxon>Enterobacterales</taxon>
        <taxon>Pectobacteriaceae</taxon>
        <taxon>Acerihabitans</taxon>
    </lineage>
</organism>
<keyword evidence="3" id="KW-0804">Transcription</keyword>
<reference evidence="5 6" key="2">
    <citation type="submission" date="2020-02" db="EMBL/GenBank/DDBJ databases">
        <title>The new genus of Enterobacteriales.</title>
        <authorList>
            <person name="Kim I.S."/>
        </authorList>
    </citation>
    <scope>NUCLEOTIDE SEQUENCE [LARGE SCALE GENOMIC DNA]</scope>
    <source>
        <strain evidence="5 6">SAP-6</strain>
    </source>
</reference>
<evidence type="ECO:0000256" key="1">
    <source>
        <dbReference type="ARBA" id="ARBA00023015"/>
    </source>
</evidence>
<gene>
    <name evidence="5" type="ORF">GRH90_05270</name>
</gene>
<feature type="domain" description="HTH hxlR-type" evidence="4">
    <location>
        <begin position="11"/>
        <end position="108"/>
    </location>
</feature>
<sequence length="180" mass="20581">MNKTDFSAMPCPIARSLGRVGEWWSILILRDAFYGLTRFYEFETSLKIAPNMLTRRLNELVENGLLERRQYSDKPPRHEYRLTDAGRDFLPVLWALLAWGNAHFAPEGLASVLVNRETHVPAQPILVDAATGRQITPETYRVGPGPMASEQMRYRLDFLQMKEACGDDDLRFNPPAKTRA</sequence>
<evidence type="ECO:0000256" key="2">
    <source>
        <dbReference type="ARBA" id="ARBA00023125"/>
    </source>
</evidence>
<dbReference type="Pfam" id="PF01638">
    <property type="entry name" value="HxlR"/>
    <property type="match status" value="1"/>
</dbReference>
<dbReference type="EMBL" id="WUBS01000003">
    <property type="protein sequence ID" value="NDL62167.1"/>
    <property type="molecule type" value="Genomic_DNA"/>
</dbReference>
<accession>A0A845SFP3</accession>
<evidence type="ECO:0000259" key="4">
    <source>
        <dbReference type="PROSITE" id="PS51118"/>
    </source>
</evidence>
<dbReference type="InterPro" id="IPR036390">
    <property type="entry name" value="WH_DNA-bd_sf"/>
</dbReference>
<dbReference type="Proteomes" id="UP000461443">
    <property type="component" value="Unassembled WGS sequence"/>
</dbReference>
<keyword evidence="1" id="KW-0805">Transcription regulation</keyword>
<dbReference type="PANTHER" id="PTHR33204:SF17">
    <property type="entry name" value="TRANSCRIPTIONAL REGULATORY PROTEIN"/>
    <property type="match status" value="1"/>
</dbReference>
<dbReference type="Gene3D" id="1.10.10.10">
    <property type="entry name" value="Winged helix-like DNA-binding domain superfamily/Winged helix DNA-binding domain"/>
    <property type="match status" value="1"/>
</dbReference>
<evidence type="ECO:0000313" key="5">
    <source>
        <dbReference type="EMBL" id="NDL62167.1"/>
    </source>
</evidence>
<comment type="caution">
    <text evidence="5">The sequence shown here is derived from an EMBL/GenBank/DDBJ whole genome shotgun (WGS) entry which is preliminary data.</text>
</comment>
<dbReference type="InterPro" id="IPR036388">
    <property type="entry name" value="WH-like_DNA-bd_sf"/>
</dbReference>
<name>A0A845SFP3_9GAMM</name>
<evidence type="ECO:0000313" key="6">
    <source>
        <dbReference type="Proteomes" id="UP000461443"/>
    </source>
</evidence>
<dbReference type="PANTHER" id="PTHR33204">
    <property type="entry name" value="TRANSCRIPTIONAL REGULATOR, MARR FAMILY"/>
    <property type="match status" value="1"/>
</dbReference>
<protein>
    <submittedName>
        <fullName evidence="5">Transcriptional regulator</fullName>
    </submittedName>
</protein>
<dbReference type="SUPFAM" id="SSF46785">
    <property type="entry name" value="Winged helix' DNA-binding domain"/>
    <property type="match status" value="1"/>
</dbReference>
<proteinExistence type="predicted"/>
<evidence type="ECO:0000256" key="3">
    <source>
        <dbReference type="ARBA" id="ARBA00023163"/>
    </source>
</evidence>
<dbReference type="GO" id="GO:0003677">
    <property type="term" value="F:DNA binding"/>
    <property type="evidence" value="ECO:0007669"/>
    <property type="project" value="UniProtKB-KW"/>
</dbReference>
<keyword evidence="6" id="KW-1185">Reference proteome</keyword>
<dbReference type="RefSeq" id="WP_162364851.1">
    <property type="nucleotide sequence ID" value="NZ_WUBS01000003.1"/>
</dbReference>
<dbReference type="PROSITE" id="PS51118">
    <property type="entry name" value="HTH_HXLR"/>
    <property type="match status" value="1"/>
</dbReference>
<dbReference type="InterPro" id="IPR002577">
    <property type="entry name" value="HTH_HxlR"/>
</dbReference>
<dbReference type="AlphaFoldDB" id="A0A845SFP3"/>
<keyword evidence="2" id="KW-0238">DNA-binding</keyword>